<dbReference type="STRING" id="1802630.A3H26_03565"/>
<name>A0A1F4VG30_UNCKA</name>
<gene>
    <name evidence="1" type="ORF">A3H26_03565</name>
</gene>
<evidence type="ECO:0000313" key="1">
    <source>
        <dbReference type="EMBL" id="OGC56246.1"/>
    </source>
</evidence>
<proteinExistence type="predicted"/>
<organism evidence="1 2">
    <name type="scientific">candidate division WWE3 bacterium RIFCSPLOWO2_12_FULL_36_10</name>
    <dbReference type="NCBI Taxonomy" id="1802630"/>
    <lineage>
        <taxon>Bacteria</taxon>
        <taxon>Katanobacteria</taxon>
    </lineage>
</organism>
<protein>
    <submittedName>
        <fullName evidence="1">Uncharacterized protein</fullName>
    </submittedName>
</protein>
<accession>A0A1F4VG30</accession>
<sequence>MEERSLAQLAMEEGICVSPLFGRPAFCIIHTEDVFYTEQTKEALKKLVEFFRKHNALGEMLSYVAKTRDLAEPSGERRIPWGSANLITAWKLRHLGYVTMGQWLSMRGVG</sequence>
<dbReference type="EMBL" id="MEVN01000042">
    <property type="protein sequence ID" value="OGC56246.1"/>
    <property type="molecule type" value="Genomic_DNA"/>
</dbReference>
<dbReference type="Proteomes" id="UP000177763">
    <property type="component" value="Unassembled WGS sequence"/>
</dbReference>
<evidence type="ECO:0000313" key="2">
    <source>
        <dbReference type="Proteomes" id="UP000177763"/>
    </source>
</evidence>
<reference evidence="1 2" key="1">
    <citation type="journal article" date="2016" name="Nat. Commun.">
        <title>Thousands of microbial genomes shed light on interconnected biogeochemical processes in an aquifer system.</title>
        <authorList>
            <person name="Anantharaman K."/>
            <person name="Brown C.T."/>
            <person name="Hug L.A."/>
            <person name="Sharon I."/>
            <person name="Castelle C.J."/>
            <person name="Probst A.J."/>
            <person name="Thomas B.C."/>
            <person name="Singh A."/>
            <person name="Wilkins M.J."/>
            <person name="Karaoz U."/>
            <person name="Brodie E.L."/>
            <person name="Williams K.H."/>
            <person name="Hubbard S.S."/>
            <person name="Banfield J.F."/>
        </authorList>
    </citation>
    <scope>NUCLEOTIDE SEQUENCE [LARGE SCALE GENOMIC DNA]</scope>
</reference>
<dbReference type="AlphaFoldDB" id="A0A1F4VG30"/>
<comment type="caution">
    <text evidence="1">The sequence shown here is derived from an EMBL/GenBank/DDBJ whole genome shotgun (WGS) entry which is preliminary data.</text>
</comment>